<accession>A0A2P1EM86</accession>
<organism evidence="1 2">
    <name type="scientific">Moumouvirus australiensis</name>
    <dbReference type="NCBI Taxonomy" id="2109587"/>
    <lineage>
        <taxon>Viruses</taxon>
        <taxon>Varidnaviria</taxon>
        <taxon>Bamfordvirae</taxon>
        <taxon>Nucleocytoviricota</taxon>
        <taxon>Megaviricetes</taxon>
        <taxon>Imitervirales</taxon>
        <taxon>Mimiviridae</taxon>
        <taxon>Megamimivirinae</taxon>
        <taxon>Moumouvirus</taxon>
        <taxon>Moumouvirus australiense</taxon>
    </lineage>
</organism>
<gene>
    <name evidence="1" type="ORF">mc_576</name>
</gene>
<protein>
    <submittedName>
        <fullName evidence="1">Uncharacterized protein</fullName>
    </submittedName>
</protein>
<keyword evidence="2" id="KW-1185">Reference proteome</keyword>
<sequence>MNHLDHLKVGIISNDYSDTELFLKNYLFDSIKISKNFELEIKEIISDDYTNYNYIFYKTNISEFEDGKIIQKLEPILSKLSSPLNHLFIMVDNCHDLEFDDDGDLIFKEESHNDIFYDAIKIISDKYGENIYDICKLSTRDIIIYKTIIVDGTILNLSDDQINILSSKYIKSTSKLSPNELRKQIKVILKKIDLDDKLSETGYNELKEITRPKFKFVQQKKVVYQNYLYFLDVLKIESNEDFEIINNFLVQIKTISFMKDEMFNKLKNEVDIILQNKFKMYISGLEKENYKFAQKYQKLFGIIKNNINEYPKTLEIIQSLFCKMDKIIIENQKKEIKNIVDLTKIINTFSSLDKNTVNITELFNTIITNPKIINENLDQTNKWLNFIDKCLEIGIEKESIIQLLYDIIIAKTLYYSDITRCSNIKDISILYPQCLNIFLLSNLNSHFIFKKLYMFVMYSVRYSGKNIGDYIKNISQDEYNQLLVLENKLLQLCL</sequence>
<evidence type="ECO:0000313" key="1">
    <source>
        <dbReference type="EMBL" id="AVL94962.1"/>
    </source>
</evidence>
<name>A0A2P1EM86_9VIRU</name>
<evidence type="ECO:0000313" key="2">
    <source>
        <dbReference type="Proteomes" id="UP000289600"/>
    </source>
</evidence>
<proteinExistence type="predicted"/>
<dbReference type="EMBL" id="MG807320">
    <property type="protein sequence ID" value="AVL94962.1"/>
    <property type="molecule type" value="Genomic_DNA"/>
</dbReference>
<reference evidence="2" key="1">
    <citation type="submission" date="2018-01" db="EMBL/GenBank/DDBJ databases">
        <title>Testimony of 'menage a trois' revealed by the proteome of Megavirus virophage.</title>
        <authorList>
            <person name="Jeudy S."/>
            <person name="Bertaux L."/>
            <person name="Alempic J.-M."/>
            <person name="Lartigue A."/>
            <person name="Legendre M."/>
            <person name="Philippe N."/>
            <person name="Beucher L."/>
            <person name="Biondi E."/>
            <person name="Juul S."/>
            <person name="Turner D."/>
            <person name="Coute Y."/>
            <person name="Claverie J.-M."/>
            <person name="Abergel C."/>
        </authorList>
    </citation>
    <scope>NUCLEOTIDE SEQUENCE [LARGE SCALE GENOMIC DNA]</scope>
</reference>
<dbReference type="Proteomes" id="UP000289600">
    <property type="component" value="Segment"/>
</dbReference>